<keyword evidence="1" id="KW-0472">Membrane</keyword>
<feature type="transmembrane region" description="Helical" evidence="1">
    <location>
        <begin position="12"/>
        <end position="33"/>
    </location>
</feature>
<name>A0ABY4AJ72_9BURK</name>
<organism evidence="2 3">
    <name type="scientific">Orrella daihaiensis</name>
    <dbReference type="NCBI Taxonomy" id="2782176"/>
    <lineage>
        <taxon>Bacteria</taxon>
        <taxon>Pseudomonadati</taxon>
        <taxon>Pseudomonadota</taxon>
        <taxon>Betaproteobacteria</taxon>
        <taxon>Burkholderiales</taxon>
        <taxon>Alcaligenaceae</taxon>
        <taxon>Orrella</taxon>
    </lineage>
</organism>
<dbReference type="RefSeq" id="WP_243478744.1">
    <property type="nucleotide sequence ID" value="NZ_CP063982.1"/>
</dbReference>
<evidence type="ECO:0000313" key="2">
    <source>
        <dbReference type="EMBL" id="UOD50339.1"/>
    </source>
</evidence>
<evidence type="ECO:0000313" key="3">
    <source>
        <dbReference type="Proteomes" id="UP000831607"/>
    </source>
</evidence>
<dbReference type="InterPro" id="IPR010412">
    <property type="entry name" value="DUF1007"/>
</dbReference>
<dbReference type="Pfam" id="PF06226">
    <property type="entry name" value="DUF1007"/>
    <property type="match status" value="1"/>
</dbReference>
<keyword evidence="1" id="KW-1133">Transmembrane helix</keyword>
<accession>A0ABY4AJ72</accession>
<evidence type="ECO:0000256" key="1">
    <source>
        <dbReference type="SAM" id="Phobius"/>
    </source>
</evidence>
<proteinExistence type="predicted"/>
<dbReference type="EMBL" id="CP063982">
    <property type="protein sequence ID" value="UOD50339.1"/>
    <property type="molecule type" value="Genomic_DNA"/>
</dbReference>
<reference evidence="2 3" key="1">
    <citation type="submission" date="2020-11" db="EMBL/GenBank/DDBJ databases">
        <title>Algicoccus daihaiensis sp.nov., isolated from Daihai Lake in Inner Mongolia.</title>
        <authorList>
            <person name="Kai J."/>
        </authorList>
    </citation>
    <scope>NUCLEOTIDE SEQUENCE [LARGE SCALE GENOMIC DNA]</scope>
    <source>
        <strain evidence="3">f23</strain>
    </source>
</reference>
<dbReference type="Proteomes" id="UP000831607">
    <property type="component" value="Chromosome"/>
</dbReference>
<gene>
    <name evidence="2" type="ORF">DHf2319_13075</name>
</gene>
<protein>
    <submittedName>
        <fullName evidence="2">DUF1007 family protein</fullName>
    </submittedName>
</protein>
<keyword evidence="3" id="KW-1185">Reference proteome</keyword>
<sequence length="232" mass="25765">MNLVPNRITKHLRWLTFVVVIAMLLALPIRALAHPHMWVEGKVQLMFDAQGAVTGVTQTWLFDEMFSSYAKQGLPVGSDNRPPQSELDKIGKSWIEALADPMSHYFTRIMHGNREVPTGPAQRVRVDWDSKAQQMSLQFELPLLTPLMPGDRPLVVSVADPTFYVAYSFEAPDAVTLLAAPSSCSAKYEMPKPLDAQTAQRLAAIGPDVTELPSDLMAVTQTLQHRVILTCL</sequence>
<keyword evidence="1" id="KW-0812">Transmembrane</keyword>